<protein>
    <submittedName>
        <fullName evidence="1">Uncharacterized protein</fullName>
    </submittedName>
</protein>
<dbReference type="AlphaFoldDB" id="A0A4Y1WVQ7"/>
<organism evidence="1 2">
    <name type="scientific">Alistipes communis</name>
    <dbReference type="NCBI Taxonomy" id="2585118"/>
    <lineage>
        <taxon>Bacteria</taxon>
        <taxon>Pseudomonadati</taxon>
        <taxon>Bacteroidota</taxon>
        <taxon>Bacteroidia</taxon>
        <taxon>Bacteroidales</taxon>
        <taxon>Rikenellaceae</taxon>
        <taxon>Alistipes</taxon>
    </lineage>
</organism>
<keyword evidence="2" id="KW-1185">Reference proteome</keyword>
<sequence>MASLRRRRLRLVRLMEPPVRWRGRRVPTTAFSNDSLRARLAEEGSEADGLMESMLQPTSEGLFIGRRAEHPTAAQMRGGYF</sequence>
<gene>
    <name evidence="1" type="ORF">A5CBH24_16720</name>
</gene>
<evidence type="ECO:0000313" key="2">
    <source>
        <dbReference type="Proteomes" id="UP000318946"/>
    </source>
</evidence>
<dbReference type="KEGG" id="acou:A5CBH24_16720"/>
<proteinExistence type="predicted"/>
<reference evidence="2" key="1">
    <citation type="submission" date="2019-06" db="EMBL/GenBank/DDBJ databases">
        <title>Alistipes onderdonkii subsp. vulgaris subsp. nov., Alistipes dispar sp. nov. and Alistipes communis sp. nov., isolated from human faeces, and creation of Alistipes onderdonkii subsp. onderdonkii subsp. nov.</title>
        <authorList>
            <person name="Sakamoto M."/>
            <person name="Ikeyama N."/>
            <person name="Ogata Y."/>
            <person name="Suda W."/>
            <person name="Iino T."/>
            <person name="Hattori M."/>
            <person name="Ohkuma M."/>
        </authorList>
    </citation>
    <scope>NUCLEOTIDE SEQUENCE [LARGE SCALE GENOMIC DNA]</scope>
    <source>
        <strain evidence="2">5CBH24</strain>
    </source>
</reference>
<dbReference type="Proteomes" id="UP000318946">
    <property type="component" value="Chromosome"/>
</dbReference>
<evidence type="ECO:0000313" key="1">
    <source>
        <dbReference type="EMBL" id="BBL04359.1"/>
    </source>
</evidence>
<dbReference type="EMBL" id="AP019735">
    <property type="protein sequence ID" value="BBL04359.1"/>
    <property type="molecule type" value="Genomic_DNA"/>
</dbReference>
<name>A0A4Y1WVQ7_9BACT</name>
<accession>A0A4Y1WVQ7</accession>